<organism evidence="6 7">
    <name type="scientific">Sphingopyxis fribergensis</name>
    <dbReference type="NCBI Taxonomy" id="1515612"/>
    <lineage>
        <taxon>Bacteria</taxon>
        <taxon>Pseudomonadati</taxon>
        <taxon>Pseudomonadota</taxon>
        <taxon>Alphaproteobacteria</taxon>
        <taxon>Sphingomonadales</taxon>
        <taxon>Sphingomonadaceae</taxon>
        <taxon>Sphingopyxis</taxon>
    </lineage>
</organism>
<dbReference type="GO" id="GO:0005886">
    <property type="term" value="C:plasma membrane"/>
    <property type="evidence" value="ECO:0007669"/>
    <property type="project" value="TreeGrafter"/>
</dbReference>
<comment type="subcellular location">
    <subcellularLocation>
        <location evidence="1">Cell envelope</location>
    </subcellularLocation>
</comment>
<feature type="domain" description="Multidrug resistance protein MdtA-like C-terminal permuted SH3" evidence="5">
    <location>
        <begin position="311"/>
        <end position="357"/>
    </location>
</feature>
<evidence type="ECO:0000259" key="3">
    <source>
        <dbReference type="Pfam" id="PF25917"/>
    </source>
</evidence>
<dbReference type="InterPro" id="IPR006143">
    <property type="entry name" value="RND_pump_MFP"/>
</dbReference>
<dbReference type="GO" id="GO:0022857">
    <property type="term" value="F:transmembrane transporter activity"/>
    <property type="evidence" value="ECO:0007669"/>
    <property type="project" value="InterPro"/>
</dbReference>
<dbReference type="STRING" id="1515612.SKP52_20340"/>
<dbReference type="InterPro" id="IPR058625">
    <property type="entry name" value="MdtA-like_BSH"/>
</dbReference>
<proteinExistence type="inferred from homology"/>
<feature type="domain" description="Multidrug resistance protein MdtA-like barrel-sandwich hybrid" evidence="3">
    <location>
        <begin position="64"/>
        <end position="205"/>
    </location>
</feature>
<sequence>MRKSRVAAALGMILATGLVVFWVGGPGGDEQAAAPAPPMVLAASVVVQDHVPRSTYTGRLTAVETVDLKPRVSGYIAHVSVPEGQIVRRGQILFRLDSAPFAARHAAARAATREAEARLGLAAAEDVRARRLVAEGVAGRERSDVTTATLREREAQVASARAAERLAALDLRYAGVEAPIAGRVGQILVTRGNLVAGGEAATPLTTIVSVDPLFVEFDVDEATYLRSLADRRGQGAGAKVDVRLEDGSKRSARLDFIGNRLDRATGTIRARAILPNPGGRLAPGLFAEVDIATGDTRPAILVSDLAIGVEQGRRFVLVLGAKNVTEYRPVTLGPIVDGLRVVEKGLRPGDRVIVKGLAGPGMAVKPKIVPMPRGNGVQKAGVQREAAR</sequence>
<accession>A0A0A7PLR1</accession>
<dbReference type="Gene3D" id="2.40.50.100">
    <property type="match status" value="1"/>
</dbReference>
<dbReference type="Proteomes" id="UP000030907">
    <property type="component" value="Chromosome"/>
</dbReference>
<dbReference type="InterPro" id="IPR058627">
    <property type="entry name" value="MdtA-like_C"/>
</dbReference>
<dbReference type="Pfam" id="PF25917">
    <property type="entry name" value="BSH_RND"/>
    <property type="match status" value="1"/>
</dbReference>
<keyword evidence="7" id="KW-1185">Reference proteome</keyword>
<dbReference type="GO" id="GO:0046677">
    <property type="term" value="P:response to antibiotic"/>
    <property type="evidence" value="ECO:0007669"/>
    <property type="project" value="TreeGrafter"/>
</dbReference>
<comment type="similarity">
    <text evidence="2">Belongs to the membrane fusion protein (MFP) (TC 8.A.1) family.</text>
</comment>
<feature type="domain" description="Multidrug resistance protein MdtA-like beta-barrel" evidence="4">
    <location>
        <begin position="212"/>
        <end position="294"/>
    </location>
</feature>
<dbReference type="EMBL" id="CP009122">
    <property type="protein sequence ID" value="AJA10934.1"/>
    <property type="molecule type" value="Genomic_DNA"/>
</dbReference>
<dbReference type="Pfam" id="PF25944">
    <property type="entry name" value="Beta-barrel_RND"/>
    <property type="match status" value="1"/>
</dbReference>
<evidence type="ECO:0000259" key="5">
    <source>
        <dbReference type="Pfam" id="PF25967"/>
    </source>
</evidence>
<protein>
    <submittedName>
        <fullName evidence="6">Multidrug RND transporter, membrane fusion protein MexP</fullName>
    </submittedName>
</protein>
<dbReference type="Gene3D" id="2.40.420.20">
    <property type="match status" value="1"/>
</dbReference>
<name>A0A0A7PLR1_9SPHN</name>
<reference evidence="6 7" key="1">
    <citation type="journal article" date="2015" name="Int. J. Syst. Evol. Microbiol.">
        <title>Description of Sphingopyxis fribergensis sp. nov. - a soil bacterium with the ability to degrade styrene and phenylacetic acid.</title>
        <authorList>
            <person name="Oelschlagel M."/>
            <person name="Ruckert C."/>
            <person name="Kalinowski J."/>
            <person name="Schmidt G."/>
            <person name="Schlomann M."/>
            <person name="Tischler D."/>
        </authorList>
    </citation>
    <scope>NUCLEOTIDE SEQUENCE [LARGE SCALE GENOMIC DNA]</scope>
    <source>
        <strain evidence="6 7">Kp5.2</strain>
    </source>
</reference>
<evidence type="ECO:0000259" key="4">
    <source>
        <dbReference type="Pfam" id="PF25944"/>
    </source>
</evidence>
<evidence type="ECO:0000256" key="1">
    <source>
        <dbReference type="ARBA" id="ARBA00004196"/>
    </source>
</evidence>
<dbReference type="Gene3D" id="2.40.30.170">
    <property type="match status" value="1"/>
</dbReference>
<dbReference type="Gene3D" id="1.10.287.470">
    <property type="entry name" value="Helix hairpin bin"/>
    <property type="match status" value="1"/>
</dbReference>
<dbReference type="InterPro" id="IPR058626">
    <property type="entry name" value="MdtA-like_b-barrel"/>
</dbReference>
<dbReference type="SUPFAM" id="SSF111369">
    <property type="entry name" value="HlyD-like secretion proteins"/>
    <property type="match status" value="1"/>
</dbReference>
<dbReference type="Pfam" id="PF25967">
    <property type="entry name" value="RND-MFP_C"/>
    <property type="match status" value="1"/>
</dbReference>
<dbReference type="RefSeq" id="WP_015456755.1">
    <property type="nucleotide sequence ID" value="NZ_CP009122.1"/>
</dbReference>
<evidence type="ECO:0000256" key="2">
    <source>
        <dbReference type="ARBA" id="ARBA00009477"/>
    </source>
</evidence>
<gene>
    <name evidence="6" type="primary">mexP</name>
    <name evidence="6" type="ORF">SKP52_20340</name>
</gene>
<dbReference type="NCBIfam" id="TIGR01730">
    <property type="entry name" value="RND_mfp"/>
    <property type="match status" value="1"/>
</dbReference>
<dbReference type="OrthoDB" id="9816569at2"/>
<dbReference type="AlphaFoldDB" id="A0A0A7PLR1"/>
<dbReference type="PANTHER" id="PTHR30158:SF10">
    <property type="entry name" value="CATION EFFLUX PUMP"/>
    <property type="match status" value="1"/>
</dbReference>
<evidence type="ECO:0000313" key="6">
    <source>
        <dbReference type="EMBL" id="AJA10934.1"/>
    </source>
</evidence>
<dbReference type="GO" id="GO:0030313">
    <property type="term" value="C:cell envelope"/>
    <property type="evidence" value="ECO:0007669"/>
    <property type="project" value="UniProtKB-SubCell"/>
</dbReference>
<dbReference type="KEGG" id="sphk:SKP52_20340"/>
<evidence type="ECO:0000313" key="7">
    <source>
        <dbReference type="Proteomes" id="UP000030907"/>
    </source>
</evidence>
<dbReference type="HOGENOM" id="CLU_018816_2_1_5"/>
<dbReference type="PANTHER" id="PTHR30158">
    <property type="entry name" value="ACRA/E-RELATED COMPONENT OF DRUG EFFLUX TRANSPORTER"/>
    <property type="match status" value="1"/>
</dbReference>